<dbReference type="Pfam" id="PF11154">
    <property type="entry name" value="DUF2934"/>
    <property type="match status" value="1"/>
</dbReference>
<evidence type="ECO:0000256" key="1">
    <source>
        <dbReference type="SAM" id="MobiDB-lite"/>
    </source>
</evidence>
<feature type="compositionally biased region" description="Acidic residues" evidence="1">
    <location>
        <begin position="44"/>
        <end position="55"/>
    </location>
</feature>
<dbReference type="RefSeq" id="WP_213756868.1">
    <property type="nucleotide sequence ID" value="NZ_JAHCQH010000021.1"/>
</dbReference>
<dbReference type="EMBL" id="JAHCQH010000021">
    <property type="protein sequence ID" value="MBS9478909.1"/>
    <property type="molecule type" value="Genomic_DNA"/>
</dbReference>
<dbReference type="Proteomes" id="UP001166585">
    <property type="component" value="Unassembled WGS sequence"/>
</dbReference>
<keyword evidence="3" id="KW-1185">Reference proteome</keyword>
<sequence>MNEREQRIRHQAYLLWERDGRPDGRDLDYWHRAERSLDEASRDEVDDGPAGDDGEMSPPARDRGESFSPVDAAAAPAAPTASPMLDGAPVANADIPVEPDRALPGAHTPADVDPNVRMQGGEVEPVSEIASIRRTLEVPPSRRGAASPMADTAGAFSGNAGARRRPGTKG</sequence>
<accession>A0ABS5RB68</accession>
<protein>
    <submittedName>
        <fullName evidence="2">DUF2934 domain-containing protein</fullName>
    </submittedName>
</protein>
<dbReference type="InterPro" id="IPR021327">
    <property type="entry name" value="DUF2934"/>
</dbReference>
<feature type="region of interest" description="Disordered" evidence="1">
    <location>
        <begin position="33"/>
        <end position="170"/>
    </location>
</feature>
<proteinExistence type="predicted"/>
<name>A0ABS5RB68_9HYPH</name>
<reference evidence="2" key="1">
    <citation type="submission" date="2021-05" db="EMBL/GenBank/DDBJ databases">
        <authorList>
            <person name="Sun Q."/>
            <person name="Inoue M."/>
        </authorList>
    </citation>
    <scope>NUCLEOTIDE SEQUENCE</scope>
    <source>
        <strain evidence="2">VKM B-3255</strain>
    </source>
</reference>
<evidence type="ECO:0000313" key="2">
    <source>
        <dbReference type="EMBL" id="MBS9478909.1"/>
    </source>
</evidence>
<evidence type="ECO:0000313" key="3">
    <source>
        <dbReference type="Proteomes" id="UP001166585"/>
    </source>
</evidence>
<comment type="caution">
    <text evidence="2">The sequence shown here is derived from an EMBL/GenBank/DDBJ whole genome shotgun (WGS) entry which is preliminary data.</text>
</comment>
<gene>
    <name evidence="2" type="ORF">KIP89_17515</name>
</gene>
<feature type="compositionally biased region" description="Low complexity" evidence="1">
    <location>
        <begin position="72"/>
        <end position="83"/>
    </location>
</feature>
<organism evidence="2 3">
    <name type="scientific">Ancylobacter radicis</name>
    <dbReference type="NCBI Taxonomy" id="2836179"/>
    <lineage>
        <taxon>Bacteria</taxon>
        <taxon>Pseudomonadati</taxon>
        <taxon>Pseudomonadota</taxon>
        <taxon>Alphaproteobacteria</taxon>
        <taxon>Hyphomicrobiales</taxon>
        <taxon>Xanthobacteraceae</taxon>
        <taxon>Ancylobacter</taxon>
    </lineage>
</organism>
<feature type="compositionally biased region" description="Basic and acidic residues" evidence="1">
    <location>
        <begin position="33"/>
        <end position="43"/>
    </location>
</feature>